<evidence type="ECO:0000313" key="11">
    <source>
        <dbReference type="EMBL" id="MBC2005166.1"/>
    </source>
</evidence>
<gene>
    <name evidence="1" type="ORF">EP57_01760</name>
    <name evidence="2" type="ORF">HB811_15485</name>
    <name evidence="3" type="ORF">HB836_14020</name>
    <name evidence="5" type="ORF">HB902_15505</name>
    <name evidence="7" type="ORF">HB904_17515</name>
    <name evidence="6" type="ORF">HB907_16980</name>
    <name evidence="20" type="ORF">HBP98_15815</name>
    <name evidence="8" type="ORF">HCA46_15720</name>
    <name evidence="9" type="ORF">HCA52_14000</name>
    <name evidence="10" type="ORF">HCA55_15100</name>
    <name evidence="11" type="ORF">HCA78_15425</name>
    <name evidence="12" type="ORF">HCB06_14020</name>
    <name evidence="16" type="ORF">HCB25_14865</name>
    <name evidence="13" type="ORF">HCB26_14330</name>
    <name evidence="14" type="ORF">HCB27_15245</name>
    <name evidence="15" type="ORF">HCB35_16800</name>
    <name evidence="17" type="ORF">HCB69_06210</name>
    <name evidence="18" type="ORF">HCC36_09150</name>
    <name evidence="4" type="ORF">HCI99_15705</name>
    <name evidence="19" type="ORF">HCJ81_10055</name>
</gene>
<evidence type="ECO:0000313" key="16">
    <source>
        <dbReference type="EMBL" id="MBC2245363.1"/>
    </source>
</evidence>
<dbReference type="Proteomes" id="UP000565628">
    <property type="component" value="Unassembled WGS sequence"/>
</dbReference>
<dbReference type="EMBL" id="JNFA01000003">
    <property type="protein sequence ID" value="KGL44343.1"/>
    <property type="molecule type" value="Genomic_DNA"/>
</dbReference>
<evidence type="ECO:0000313" key="19">
    <source>
        <dbReference type="EMBL" id="MBC2311233.1"/>
    </source>
</evidence>
<dbReference type="EMBL" id="JAARUV010000007">
    <property type="protein sequence ID" value="MBC1780293.1"/>
    <property type="molecule type" value="Genomic_DNA"/>
</dbReference>
<organism evidence="1 21">
    <name type="scientific">Listeria booriae</name>
    <dbReference type="NCBI Taxonomy" id="1552123"/>
    <lineage>
        <taxon>Bacteria</taxon>
        <taxon>Bacillati</taxon>
        <taxon>Bacillota</taxon>
        <taxon>Bacilli</taxon>
        <taxon>Bacillales</taxon>
        <taxon>Listeriaceae</taxon>
        <taxon>Listeria</taxon>
    </lineage>
</organism>
<dbReference type="EMBL" id="JAAROV010000005">
    <property type="protein sequence ID" value="MBC1318184.1"/>
    <property type="molecule type" value="Genomic_DNA"/>
</dbReference>
<dbReference type="eggNOG" id="COG4840">
    <property type="taxonomic scope" value="Bacteria"/>
</dbReference>
<evidence type="ECO:0000313" key="4">
    <source>
        <dbReference type="EMBL" id="MBC1493266.1"/>
    </source>
</evidence>
<evidence type="ECO:0000313" key="23">
    <source>
        <dbReference type="Proteomes" id="UP000529446"/>
    </source>
</evidence>
<dbReference type="Proteomes" id="UP000574104">
    <property type="component" value="Unassembled WGS sequence"/>
</dbReference>
<evidence type="ECO:0000313" key="22">
    <source>
        <dbReference type="Proteomes" id="UP000519573"/>
    </source>
</evidence>
<evidence type="ECO:0000313" key="21">
    <source>
        <dbReference type="Proteomes" id="UP000029844"/>
    </source>
</evidence>
<sequence>MNLENPSQENVTYMLNEITAKLKMVNASVFENLTLESIHYESLVDIYTVIHRKKTISLREMQLFAEELRTIRK</sequence>
<dbReference type="Pfam" id="PF06569">
    <property type="entry name" value="DUF1128"/>
    <property type="match status" value="1"/>
</dbReference>
<accession>A0A099WIG4</accession>
<evidence type="ECO:0000313" key="39">
    <source>
        <dbReference type="Proteomes" id="UP000585696"/>
    </source>
</evidence>
<dbReference type="Proteomes" id="UP000548082">
    <property type="component" value="Unassembled WGS sequence"/>
</dbReference>
<dbReference type="Proteomes" id="UP000585696">
    <property type="component" value="Unassembled WGS sequence"/>
</dbReference>
<dbReference type="Proteomes" id="UP000029844">
    <property type="component" value="Unassembled WGS sequence"/>
</dbReference>
<dbReference type="Proteomes" id="UP000547643">
    <property type="component" value="Unassembled WGS sequence"/>
</dbReference>
<dbReference type="EMBL" id="JAARWW010000008">
    <property type="protein sequence ID" value="MBC2005166.1"/>
    <property type="molecule type" value="Genomic_DNA"/>
</dbReference>
<dbReference type="EMBL" id="JAARRW010000008">
    <property type="protein sequence ID" value="MBC1563480.1"/>
    <property type="molecule type" value="Genomic_DNA"/>
</dbReference>
<dbReference type="EMBL" id="JAARXI010000008">
    <property type="protein sequence ID" value="MBC2117745.1"/>
    <property type="molecule type" value="Genomic_DNA"/>
</dbReference>
<evidence type="ECO:0000313" key="12">
    <source>
        <dbReference type="EMBL" id="MBC2117745.1"/>
    </source>
</evidence>
<evidence type="ECO:0000313" key="28">
    <source>
        <dbReference type="Proteomes" id="UP000543005"/>
    </source>
</evidence>
<evidence type="ECO:0000313" key="38">
    <source>
        <dbReference type="Proteomes" id="UP000574104"/>
    </source>
</evidence>
<dbReference type="AlphaFoldDB" id="A0A099WIG4"/>
<dbReference type="Proteomes" id="UP000533953">
    <property type="component" value="Unassembled WGS sequence"/>
</dbReference>
<dbReference type="Proteomes" id="UP000544413">
    <property type="component" value="Unassembled WGS sequence"/>
</dbReference>
<evidence type="ECO:0000313" key="5">
    <source>
        <dbReference type="EMBL" id="MBC1563480.1"/>
    </source>
</evidence>
<dbReference type="STRING" id="1552123.EP57_01760"/>
<dbReference type="EMBL" id="JAARYH010000007">
    <property type="protein sequence ID" value="MBC2167751.1"/>
    <property type="molecule type" value="Genomic_DNA"/>
</dbReference>
<evidence type="ECO:0000313" key="30">
    <source>
        <dbReference type="Proteomes" id="UP000544413"/>
    </source>
</evidence>
<dbReference type="Proteomes" id="UP000541735">
    <property type="component" value="Unassembled WGS sequence"/>
</dbReference>
<dbReference type="InterPro" id="IPR009507">
    <property type="entry name" value="UPF0435"/>
</dbReference>
<dbReference type="EMBL" id="JAARYD010000009">
    <property type="protein sequence ID" value="MBC2177984.1"/>
    <property type="molecule type" value="Genomic_DNA"/>
</dbReference>
<evidence type="ECO:0000313" key="3">
    <source>
        <dbReference type="EMBL" id="MBC1402705.1"/>
    </source>
</evidence>
<evidence type="ECO:0000313" key="10">
    <source>
        <dbReference type="EMBL" id="MBC1798061.1"/>
    </source>
</evidence>
<evidence type="ECO:0000313" key="24">
    <source>
        <dbReference type="Proteomes" id="UP000533953"/>
    </source>
</evidence>
<name>A0A099WIG4_9LIST</name>
<dbReference type="EMBL" id="JAARRU010000008">
    <property type="protein sequence ID" value="MBC1567104.1"/>
    <property type="molecule type" value="Genomic_DNA"/>
</dbReference>
<dbReference type="Proteomes" id="UP000546244">
    <property type="component" value="Unassembled WGS sequence"/>
</dbReference>
<dbReference type="RefSeq" id="WP_036083610.1">
    <property type="nucleotide sequence ID" value="NZ_CBCSHQ010000022.1"/>
</dbReference>
<dbReference type="EMBL" id="JAARZS010000012">
    <property type="protein sequence ID" value="MBC2283966.1"/>
    <property type="molecule type" value="Genomic_DNA"/>
</dbReference>
<evidence type="ECO:0000313" key="33">
    <source>
        <dbReference type="Proteomes" id="UP000547643"/>
    </source>
</evidence>
<dbReference type="Proteomes" id="UP000543379">
    <property type="component" value="Unassembled WGS sequence"/>
</dbReference>
<evidence type="ECO:0000313" key="18">
    <source>
        <dbReference type="EMBL" id="MBC2293392.1"/>
    </source>
</evidence>
<dbReference type="GeneID" id="58716167"/>
<evidence type="ECO:0000313" key="7">
    <source>
        <dbReference type="EMBL" id="MBC1617980.1"/>
    </source>
</evidence>
<evidence type="ECO:0000313" key="20">
    <source>
        <dbReference type="EMBL" id="MBC2373478.1"/>
    </source>
</evidence>
<evidence type="ECO:0000313" key="27">
    <source>
        <dbReference type="Proteomes" id="UP000541955"/>
    </source>
</evidence>
<evidence type="ECO:0000313" key="8">
    <source>
        <dbReference type="EMBL" id="MBC1780293.1"/>
    </source>
</evidence>
<evidence type="ECO:0000313" key="32">
    <source>
        <dbReference type="Proteomes" id="UP000546806"/>
    </source>
</evidence>
<dbReference type="Proteomes" id="UP000541955">
    <property type="component" value="Unassembled WGS sequence"/>
</dbReference>
<dbReference type="Proteomes" id="UP000546806">
    <property type="component" value="Unassembled WGS sequence"/>
</dbReference>
<evidence type="ECO:0000313" key="35">
    <source>
        <dbReference type="Proteomes" id="UP000550367"/>
    </source>
</evidence>
<protein>
    <submittedName>
        <fullName evidence="2">DUF1128 family protein</fullName>
    </submittedName>
</protein>
<dbReference type="Proteomes" id="UP000553016">
    <property type="component" value="Unassembled WGS sequence"/>
</dbReference>
<evidence type="ECO:0000313" key="40">
    <source>
        <dbReference type="Proteomes" id="UP000586951"/>
    </source>
</evidence>
<dbReference type="EMBL" id="JAARZT010000015">
    <property type="protein sequence ID" value="MBC2293392.1"/>
    <property type="molecule type" value="Genomic_DNA"/>
</dbReference>
<reference evidence="22 23" key="2">
    <citation type="submission" date="2020-03" db="EMBL/GenBank/DDBJ databases">
        <title>Soil Listeria distribution.</title>
        <authorList>
            <person name="Liao J."/>
            <person name="Wiedmann M."/>
        </authorList>
    </citation>
    <scope>NUCLEOTIDE SEQUENCE [LARGE SCALE GENOMIC DNA]</scope>
    <source>
        <strain evidence="19 37">FSL L7-0039</strain>
        <strain evidence="18 28">FSL L7-0051</strain>
        <strain evidence="17 39">FSL L7-0054</strain>
        <strain evidence="15 36">FSL L7-0149</strain>
        <strain evidence="16 35">FSL L7-0153</strain>
        <strain evidence="13 22">FSL L7-0245</strain>
        <strain evidence="14 26">FSL L7-0259</strain>
        <strain evidence="12 23">FSL L7-0360</strain>
        <strain evidence="11 32">FSL L7-0435</strain>
        <strain evidence="9 25">FSL L7-0978</strain>
        <strain evidence="10 34">FSL L7-0990</strain>
        <strain evidence="8 33">FSL L7-1017</strain>
        <strain evidence="7 38">FSL L7-1299</strain>
        <strain evidence="5 27">FSL L7-1387</strain>
        <strain evidence="6 40">FSL L7-1427</strain>
        <strain evidence="4 24">FSL L7-1547</strain>
        <strain evidence="3 30">FSL L7-1658</strain>
        <strain evidence="2 29">FSL L7-1816</strain>
        <strain evidence="20 31">FSL L7-1850</strain>
    </source>
</reference>
<evidence type="ECO:0000313" key="17">
    <source>
        <dbReference type="EMBL" id="MBC2283966.1"/>
    </source>
</evidence>
<evidence type="ECO:0000313" key="9">
    <source>
        <dbReference type="EMBL" id="MBC1794540.1"/>
    </source>
</evidence>
<dbReference type="EMBL" id="JAARPT010000009">
    <property type="protein sequence ID" value="MBC1402705.1"/>
    <property type="molecule type" value="Genomic_DNA"/>
</dbReference>
<evidence type="ECO:0000313" key="26">
    <source>
        <dbReference type="Proteomes" id="UP000541735"/>
    </source>
</evidence>
<dbReference type="EMBL" id="JAARVG010000014">
    <property type="protein sequence ID" value="MBC1794540.1"/>
    <property type="molecule type" value="Genomic_DNA"/>
</dbReference>
<evidence type="ECO:0000313" key="37">
    <source>
        <dbReference type="Proteomes" id="UP000565628"/>
    </source>
</evidence>
<dbReference type="EMBL" id="JAARMV010000005">
    <property type="protein sequence ID" value="MBC2373478.1"/>
    <property type="molecule type" value="Genomic_DNA"/>
</dbReference>
<dbReference type="Proteomes" id="UP000586951">
    <property type="component" value="Unassembled WGS sequence"/>
</dbReference>
<evidence type="ECO:0000313" key="13">
    <source>
        <dbReference type="EMBL" id="MBC2167751.1"/>
    </source>
</evidence>
<evidence type="ECO:0000313" key="6">
    <source>
        <dbReference type="EMBL" id="MBC1567104.1"/>
    </source>
</evidence>
<evidence type="ECO:0000313" key="34">
    <source>
        <dbReference type="Proteomes" id="UP000548082"/>
    </source>
</evidence>
<proteinExistence type="predicted"/>
<evidence type="ECO:0000313" key="31">
    <source>
        <dbReference type="Proteomes" id="UP000546244"/>
    </source>
</evidence>
<dbReference type="Proteomes" id="UP000543005">
    <property type="component" value="Unassembled WGS sequence"/>
</dbReference>
<evidence type="ECO:0000313" key="2">
    <source>
        <dbReference type="EMBL" id="MBC1318184.1"/>
    </source>
</evidence>
<dbReference type="OrthoDB" id="2361695at2"/>
<comment type="caution">
    <text evidence="1">The sequence shown here is derived from an EMBL/GenBank/DDBJ whole genome shotgun (WGS) entry which is preliminary data.</text>
</comment>
<evidence type="ECO:0000313" key="25">
    <source>
        <dbReference type="Proteomes" id="UP000539064"/>
    </source>
</evidence>
<dbReference type="EMBL" id="JAARSH010000017">
    <property type="protein sequence ID" value="MBC1617980.1"/>
    <property type="molecule type" value="Genomic_DNA"/>
</dbReference>
<dbReference type="EMBL" id="JAARYY010000010">
    <property type="protein sequence ID" value="MBC2245363.1"/>
    <property type="molecule type" value="Genomic_DNA"/>
</dbReference>
<dbReference type="Proteomes" id="UP000519573">
    <property type="component" value="Unassembled WGS sequence"/>
</dbReference>
<evidence type="ECO:0000313" key="15">
    <source>
        <dbReference type="EMBL" id="MBC2242136.1"/>
    </source>
</evidence>
<reference evidence="1 21" key="1">
    <citation type="submission" date="2014-05" db="EMBL/GenBank/DDBJ databases">
        <title>Novel Listeriaceae from food processing environments.</title>
        <authorList>
            <person name="den Bakker H.C."/>
        </authorList>
    </citation>
    <scope>NUCLEOTIDE SEQUENCE [LARGE SCALE GENOMIC DNA]</scope>
    <source>
        <strain evidence="1 21">FSL A5-0281</strain>
    </source>
</reference>
<dbReference type="Proteomes" id="UP000550367">
    <property type="component" value="Unassembled WGS sequence"/>
</dbReference>
<dbReference type="EMBL" id="JAASWV010000013">
    <property type="protein sequence ID" value="MBC2311233.1"/>
    <property type="molecule type" value="Genomic_DNA"/>
</dbReference>
<dbReference type="Proteomes" id="UP000529446">
    <property type="component" value="Unassembled WGS sequence"/>
</dbReference>
<evidence type="ECO:0000313" key="36">
    <source>
        <dbReference type="Proteomes" id="UP000553016"/>
    </source>
</evidence>
<dbReference type="Proteomes" id="UP000539064">
    <property type="component" value="Unassembled WGS sequence"/>
</dbReference>
<evidence type="ECO:0000313" key="1">
    <source>
        <dbReference type="EMBL" id="KGL44343.1"/>
    </source>
</evidence>
<dbReference type="EMBL" id="JAASTX010000029">
    <property type="protein sequence ID" value="MBC1493266.1"/>
    <property type="molecule type" value="Genomic_DNA"/>
</dbReference>
<evidence type="ECO:0000313" key="14">
    <source>
        <dbReference type="EMBL" id="MBC2177984.1"/>
    </source>
</evidence>
<dbReference type="EMBL" id="JAARVD010000008">
    <property type="protein sequence ID" value="MBC1798061.1"/>
    <property type="molecule type" value="Genomic_DNA"/>
</dbReference>
<evidence type="ECO:0000313" key="29">
    <source>
        <dbReference type="Proteomes" id="UP000543379"/>
    </source>
</evidence>
<keyword evidence="21" id="KW-1185">Reference proteome</keyword>
<dbReference type="EMBL" id="JAARZA010000010">
    <property type="protein sequence ID" value="MBC2242136.1"/>
    <property type="molecule type" value="Genomic_DNA"/>
</dbReference>